<feature type="region of interest" description="Disordered" evidence="7">
    <location>
        <begin position="1"/>
        <end position="30"/>
    </location>
</feature>
<comment type="subcellular location">
    <subcellularLocation>
        <location evidence="6">Cytoplasm</location>
    </subcellularLocation>
</comment>
<organism evidence="8 9">
    <name type="scientific">Roseicella aquatilis</name>
    <dbReference type="NCBI Taxonomy" id="2527868"/>
    <lineage>
        <taxon>Bacteria</taxon>
        <taxon>Pseudomonadati</taxon>
        <taxon>Pseudomonadota</taxon>
        <taxon>Alphaproteobacteria</taxon>
        <taxon>Acetobacterales</taxon>
        <taxon>Roseomonadaceae</taxon>
        <taxon>Roseicella</taxon>
    </lineage>
</organism>
<name>A0A4R4DB91_9PROT</name>
<evidence type="ECO:0000256" key="3">
    <source>
        <dbReference type="ARBA" id="ARBA00022603"/>
    </source>
</evidence>
<keyword evidence="5 6" id="KW-0949">S-adenosyl-L-methionine</keyword>
<keyword evidence="4 6" id="KW-0808">Transferase</keyword>
<evidence type="ECO:0000256" key="2">
    <source>
        <dbReference type="ARBA" id="ARBA00022490"/>
    </source>
</evidence>
<keyword evidence="9" id="KW-1185">Reference proteome</keyword>
<accession>A0A4R4DB91</accession>
<dbReference type="OrthoDB" id="9785995at2"/>
<feature type="binding site" evidence="6">
    <location>
        <position position="214"/>
    </location>
    <ligand>
        <name>S-adenosyl-L-methionine</name>
        <dbReference type="ChEBI" id="CHEBI:59789"/>
    </ligand>
</feature>
<dbReference type="EC" id="2.1.1.-" evidence="6"/>
<feature type="binding site" evidence="6">
    <location>
        <position position="192"/>
    </location>
    <ligand>
        <name>S-adenosyl-L-methionine</name>
        <dbReference type="ChEBI" id="CHEBI:59789"/>
    </ligand>
</feature>
<feature type="binding site" evidence="6">
    <location>
        <position position="170"/>
    </location>
    <ligand>
        <name>S-adenosyl-L-methionine</name>
        <dbReference type="ChEBI" id="CHEBI:59789"/>
    </ligand>
</feature>
<feature type="compositionally biased region" description="Basic and acidic residues" evidence="7">
    <location>
        <begin position="1"/>
        <end position="10"/>
    </location>
</feature>
<comment type="catalytic activity">
    <reaction evidence="6">
        <text>L-lysyl-[protein] + 3 S-adenosyl-L-methionine = N(6),N(6),N(6)-trimethyl-L-lysyl-[protein] + 3 S-adenosyl-L-homocysteine + 3 H(+)</text>
        <dbReference type="Rhea" id="RHEA:54192"/>
        <dbReference type="Rhea" id="RHEA-COMP:9752"/>
        <dbReference type="Rhea" id="RHEA-COMP:13826"/>
        <dbReference type="ChEBI" id="CHEBI:15378"/>
        <dbReference type="ChEBI" id="CHEBI:29969"/>
        <dbReference type="ChEBI" id="CHEBI:57856"/>
        <dbReference type="ChEBI" id="CHEBI:59789"/>
        <dbReference type="ChEBI" id="CHEBI:61961"/>
    </reaction>
</comment>
<dbReference type="AlphaFoldDB" id="A0A4R4DB91"/>
<evidence type="ECO:0000256" key="6">
    <source>
        <dbReference type="HAMAP-Rule" id="MF_00735"/>
    </source>
</evidence>
<proteinExistence type="inferred from homology"/>
<evidence type="ECO:0000256" key="5">
    <source>
        <dbReference type="ARBA" id="ARBA00022691"/>
    </source>
</evidence>
<evidence type="ECO:0000313" key="9">
    <source>
        <dbReference type="Proteomes" id="UP000295023"/>
    </source>
</evidence>
<keyword evidence="2 6" id="KW-0963">Cytoplasm</keyword>
<comment type="caution">
    <text evidence="8">The sequence shown here is derived from an EMBL/GenBank/DDBJ whole genome shotgun (WGS) entry which is preliminary data.</text>
</comment>
<comment type="function">
    <text evidence="6">Methylates ribosomal protein L11.</text>
</comment>
<dbReference type="EMBL" id="SKBM01000017">
    <property type="protein sequence ID" value="TCZ57940.1"/>
    <property type="molecule type" value="Genomic_DNA"/>
</dbReference>
<evidence type="ECO:0000256" key="7">
    <source>
        <dbReference type="SAM" id="MobiDB-lite"/>
    </source>
</evidence>
<protein>
    <recommendedName>
        <fullName evidence="6">Ribosomal protein L11 methyltransferase</fullName>
        <shortName evidence="6">L11 Mtase</shortName>
        <ecNumber evidence="6">2.1.1.-</ecNumber>
    </recommendedName>
</protein>
<dbReference type="Gene3D" id="3.40.50.150">
    <property type="entry name" value="Vaccinia Virus protein VP39"/>
    <property type="match status" value="1"/>
</dbReference>
<comment type="similarity">
    <text evidence="1 6">Belongs to the methyltransferase superfamily. PrmA family.</text>
</comment>
<dbReference type="PANTHER" id="PTHR43648:SF1">
    <property type="entry name" value="ELECTRON TRANSFER FLAVOPROTEIN BETA SUBUNIT LYSINE METHYLTRANSFERASE"/>
    <property type="match status" value="1"/>
</dbReference>
<dbReference type="GO" id="GO:0032259">
    <property type="term" value="P:methylation"/>
    <property type="evidence" value="ECO:0007669"/>
    <property type="project" value="UniProtKB-KW"/>
</dbReference>
<feature type="binding site" evidence="6">
    <location>
        <position position="260"/>
    </location>
    <ligand>
        <name>S-adenosyl-L-methionine</name>
        <dbReference type="ChEBI" id="CHEBI:59789"/>
    </ligand>
</feature>
<keyword evidence="8" id="KW-0687">Ribonucleoprotein</keyword>
<dbReference type="HAMAP" id="MF_00735">
    <property type="entry name" value="Methyltr_PrmA"/>
    <property type="match status" value="1"/>
</dbReference>
<keyword evidence="8" id="KW-0689">Ribosomal protein</keyword>
<dbReference type="RefSeq" id="WP_132292145.1">
    <property type="nucleotide sequence ID" value="NZ_SKBM01000017.1"/>
</dbReference>
<sequence length="325" mass="35069">MPPSDDRSAEGRGGLNRPAGSAGHDWPTPLSRRRVEPLELLAIEHLPEEAVPAFEAALQTVCVTVAYFRDEPTDTWRVEGVREAGWGEDELTGALALAAVVSGIEPPALQVGPIEAEGWLARTIQSFPEAPIGRRFLVRPTHVPDPVTYGRIVLRLDAGLAFGSGEHASTQGCLRAFEGIAHRRPRRILDLGTGSAILAIAAAKLLHRPVLATDIEPWSVRVAHDNAVLNGVQRLVAARLADGWRHPVVRNGRYDLVFANILARPLCAMAHDLAGHLAPGGTAILAGLLGTQARMVLAAHRRQGLRLERRIDVGPWTTLVLRRGA</sequence>
<dbReference type="GO" id="GO:0008276">
    <property type="term" value="F:protein methyltransferase activity"/>
    <property type="evidence" value="ECO:0007669"/>
    <property type="project" value="UniProtKB-UniRule"/>
</dbReference>
<dbReference type="SUPFAM" id="SSF53335">
    <property type="entry name" value="S-adenosyl-L-methionine-dependent methyltransferases"/>
    <property type="match status" value="1"/>
</dbReference>
<evidence type="ECO:0000313" key="8">
    <source>
        <dbReference type="EMBL" id="TCZ57940.1"/>
    </source>
</evidence>
<gene>
    <name evidence="6" type="primary">prmA</name>
    <name evidence="8" type="ORF">EXY23_17290</name>
</gene>
<dbReference type="GO" id="GO:0005737">
    <property type="term" value="C:cytoplasm"/>
    <property type="evidence" value="ECO:0007669"/>
    <property type="project" value="UniProtKB-SubCell"/>
</dbReference>
<evidence type="ECO:0000256" key="4">
    <source>
        <dbReference type="ARBA" id="ARBA00022679"/>
    </source>
</evidence>
<dbReference type="InterPro" id="IPR004498">
    <property type="entry name" value="Ribosomal_PrmA_MeTrfase"/>
</dbReference>
<dbReference type="Pfam" id="PF06325">
    <property type="entry name" value="PrmA"/>
    <property type="match status" value="1"/>
</dbReference>
<dbReference type="Proteomes" id="UP000295023">
    <property type="component" value="Unassembled WGS sequence"/>
</dbReference>
<evidence type="ECO:0000256" key="1">
    <source>
        <dbReference type="ARBA" id="ARBA00009741"/>
    </source>
</evidence>
<dbReference type="InterPro" id="IPR029063">
    <property type="entry name" value="SAM-dependent_MTases_sf"/>
</dbReference>
<keyword evidence="3 6" id="KW-0489">Methyltransferase</keyword>
<dbReference type="PANTHER" id="PTHR43648">
    <property type="entry name" value="ELECTRON TRANSFER FLAVOPROTEIN BETA SUBUNIT LYSINE METHYLTRANSFERASE"/>
    <property type="match status" value="1"/>
</dbReference>
<dbReference type="InterPro" id="IPR050078">
    <property type="entry name" value="Ribosomal_L11_MeTrfase_PrmA"/>
</dbReference>
<reference evidence="8 9" key="1">
    <citation type="submission" date="2019-03" db="EMBL/GenBank/DDBJ databases">
        <title>Paracraurococcus aquatilis NE82 genome sequence.</title>
        <authorList>
            <person name="Zhao Y."/>
            <person name="Du Z."/>
        </authorList>
    </citation>
    <scope>NUCLEOTIDE SEQUENCE [LARGE SCALE GENOMIC DNA]</scope>
    <source>
        <strain evidence="8 9">NE82</strain>
    </source>
</reference>
<dbReference type="GO" id="GO:0005840">
    <property type="term" value="C:ribosome"/>
    <property type="evidence" value="ECO:0007669"/>
    <property type="project" value="UniProtKB-KW"/>
</dbReference>